<evidence type="ECO:0000313" key="3">
    <source>
        <dbReference type="Proteomes" id="UP000019132"/>
    </source>
</evidence>
<name>K3WND3_GLOUD</name>
<dbReference type="AlphaFoldDB" id="K3WND3"/>
<dbReference type="SUPFAM" id="SSF54518">
    <property type="entry name" value="Tubby C-terminal domain-like"/>
    <property type="match status" value="1"/>
</dbReference>
<dbReference type="InterPro" id="IPR038595">
    <property type="entry name" value="LOR_sf"/>
</dbReference>
<evidence type="ECO:0000313" key="2">
    <source>
        <dbReference type="EnsemblProtists" id="PYU1_T006475"/>
    </source>
</evidence>
<reference evidence="3" key="1">
    <citation type="journal article" date="2010" name="Genome Biol.">
        <title>Genome sequence of the necrotrophic plant pathogen Pythium ultimum reveals original pathogenicity mechanisms and effector repertoire.</title>
        <authorList>
            <person name="Levesque C.A."/>
            <person name="Brouwer H."/>
            <person name="Cano L."/>
            <person name="Hamilton J.P."/>
            <person name="Holt C."/>
            <person name="Huitema E."/>
            <person name="Raffaele S."/>
            <person name="Robideau G.P."/>
            <person name="Thines M."/>
            <person name="Win J."/>
            <person name="Zerillo M.M."/>
            <person name="Beakes G.W."/>
            <person name="Boore J.L."/>
            <person name="Busam D."/>
            <person name="Dumas B."/>
            <person name="Ferriera S."/>
            <person name="Fuerstenberg S.I."/>
            <person name="Gachon C.M."/>
            <person name="Gaulin E."/>
            <person name="Govers F."/>
            <person name="Grenville-Briggs L."/>
            <person name="Horner N."/>
            <person name="Hostetler J."/>
            <person name="Jiang R.H."/>
            <person name="Johnson J."/>
            <person name="Krajaejun T."/>
            <person name="Lin H."/>
            <person name="Meijer H.J."/>
            <person name="Moore B."/>
            <person name="Morris P."/>
            <person name="Phuntmart V."/>
            <person name="Puiu D."/>
            <person name="Shetty J."/>
            <person name="Stajich J.E."/>
            <person name="Tripathy S."/>
            <person name="Wawra S."/>
            <person name="van West P."/>
            <person name="Whitty B.R."/>
            <person name="Coutinho P.M."/>
            <person name="Henrissat B."/>
            <person name="Martin F."/>
            <person name="Thomas P.D."/>
            <person name="Tyler B.M."/>
            <person name="De Vries R.P."/>
            <person name="Kamoun S."/>
            <person name="Yandell M."/>
            <person name="Tisserat N."/>
            <person name="Buell C.R."/>
        </authorList>
    </citation>
    <scope>NUCLEOTIDE SEQUENCE</scope>
    <source>
        <strain evidence="3">DAOM:BR144</strain>
    </source>
</reference>
<dbReference type="HOGENOM" id="CLU_063146_1_0_1"/>
<dbReference type="InterPro" id="IPR007612">
    <property type="entry name" value="LOR"/>
</dbReference>
<protein>
    <recommendedName>
        <fullName evidence="4">Tubby C-terminal domain-containing protein</fullName>
    </recommendedName>
</protein>
<proteinExistence type="inferred from homology"/>
<evidence type="ECO:0008006" key="4">
    <source>
        <dbReference type="Google" id="ProtNLM"/>
    </source>
</evidence>
<evidence type="ECO:0000256" key="1">
    <source>
        <dbReference type="ARBA" id="ARBA00005437"/>
    </source>
</evidence>
<dbReference type="Gene3D" id="2.40.160.200">
    <property type="entry name" value="LURP1-related"/>
    <property type="match status" value="1"/>
</dbReference>
<dbReference type="VEuPathDB" id="FungiDB:PYU1_G006463"/>
<reference evidence="2" key="3">
    <citation type="submission" date="2015-02" db="UniProtKB">
        <authorList>
            <consortium name="EnsemblProtists"/>
        </authorList>
    </citation>
    <scope>IDENTIFICATION</scope>
    <source>
        <strain evidence="2">DAOM BR144</strain>
    </source>
</reference>
<dbReference type="eggNOG" id="ENOG502T3QN">
    <property type="taxonomic scope" value="Eukaryota"/>
</dbReference>
<dbReference type="InParanoid" id="K3WND3"/>
<organism evidence="2 3">
    <name type="scientific">Globisporangium ultimum (strain ATCC 200006 / CBS 805.95 / DAOM BR144)</name>
    <name type="common">Pythium ultimum</name>
    <dbReference type="NCBI Taxonomy" id="431595"/>
    <lineage>
        <taxon>Eukaryota</taxon>
        <taxon>Sar</taxon>
        <taxon>Stramenopiles</taxon>
        <taxon>Oomycota</taxon>
        <taxon>Peronosporomycetes</taxon>
        <taxon>Pythiales</taxon>
        <taxon>Pythiaceae</taxon>
        <taxon>Globisporangium</taxon>
    </lineage>
</organism>
<accession>K3WND3</accession>
<sequence length="226" mass="25832">MGNTESVPNAFSDIELFPLQEPLVAIDSRFVRKDEITTIRLMETSSFSKDLSFKDVVSKQVVFRSGPKKYLDRLLDAERKPLVKISLNPDIQNVYYVHRPDADSEKDDELMQIYIKQGLTTVKSYLDMKLSVDFTDMTTNRRCKIGIQGEWRARTAMLWLDRGDGQPRAAIGKVYRTKMRNGFNVDIAPNVDTSLMLLICALIDDDLKRLRQYQNGLGTWGLALGM</sequence>
<comment type="similarity">
    <text evidence="1">Belongs to the LOR family.</text>
</comment>
<dbReference type="Pfam" id="PF04525">
    <property type="entry name" value="LOR"/>
    <property type="match status" value="1"/>
</dbReference>
<dbReference type="EnsemblProtists" id="PYU1_T006475">
    <property type="protein sequence ID" value="PYU1_T006475"/>
    <property type="gene ID" value="PYU1_G006463"/>
</dbReference>
<dbReference type="InterPro" id="IPR025659">
    <property type="entry name" value="Tubby-like_C"/>
</dbReference>
<keyword evidence="3" id="KW-1185">Reference proteome</keyword>
<dbReference type="Proteomes" id="UP000019132">
    <property type="component" value="Unassembled WGS sequence"/>
</dbReference>
<reference evidence="3" key="2">
    <citation type="submission" date="2010-04" db="EMBL/GenBank/DDBJ databases">
        <authorList>
            <person name="Buell R."/>
            <person name="Hamilton J."/>
            <person name="Hostetler J."/>
        </authorList>
    </citation>
    <scope>NUCLEOTIDE SEQUENCE [LARGE SCALE GENOMIC DNA]</scope>
    <source>
        <strain evidence="3">DAOM:BR144</strain>
    </source>
</reference>
<dbReference type="EMBL" id="GL376604">
    <property type="status" value="NOT_ANNOTATED_CDS"/>
    <property type="molecule type" value="Genomic_DNA"/>
</dbReference>